<dbReference type="InterPro" id="IPR029492">
    <property type="entry name" value="DUF4435"/>
</dbReference>
<dbReference type="Pfam" id="PF14491">
    <property type="entry name" value="DUF4435"/>
    <property type="match status" value="1"/>
</dbReference>
<accession>A0ABY7TAE8</accession>
<protein>
    <submittedName>
        <fullName evidence="2">DUF4435 domain-containing protein</fullName>
    </submittedName>
</protein>
<name>A0ABY7TAE8_9SPHI</name>
<feature type="domain" description="DUF4435" evidence="1">
    <location>
        <begin position="42"/>
        <end position="294"/>
    </location>
</feature>
<dbReference type="EMBL" id="CP117167">
    <property type="protein sequence ID" value="WCT13490.1"/>
    <property type="molecule type" value="Genomic_DNA"/>
</dbReference>
<sequence length="354" mass="42325">MASMNLQGNISFKNNFFQKEKSKIVVSNYLKLLQCYWVLPNTVHLFVENLDDFTFYSMPVKIVYQGHNPKFYRLEGKTNVTDSYREFDWKRFKRSKILFLADKDYDDFLGKEQVTARNFFYTKFYSIENYFVNEFTFRAILEYLFTRMDDDIVEKLVTKFNIAHNLFQQKLKVLTRIILIHREKDGHLELDSFKMSEFMLIDNLEYFEKELISEYKYNKLIRDPAVNSSVKALLRKDTISEIMVKNCGGQEGLVTFSKIMRKDAQLNNCDDPHCYIRGKYAMWFLMGMINSIEKAIERIYEIEERVSDQMNPMPRKRAQIIETYIFDLLSPKINVPADVYQFLMINYKSIHEND</sequence>
<proteinExistence type="predicted"/>
<evidence type="ECO:0000313" key="2">
    <source>
        <dbReference type="EMBL" id="WCT13490.1"/>
    </source>
</evidence>
<evidence type="ECO:0000259" key="1">
    <source>
        <dbReference type="Pfam" id="PF14491"/>
    </source>
</evidence>
<gene>
    <name evidence="2" type="ORF">PQO05_06020</name>
</gene>
<evidence type="ECO:0000313" key="3">
    <source>
        <dbReference type="Proteomes" id="UP001216139"/>
    </source>
</evidence>
<dbReference type="Proteomes" id="UP001216139">
    <property type="component" value="Chromosome"/>
</dbReference>
<reference evidence="2 3" key="1">
    <citation type="submission" date="2023-02" db="EMBL/GenBank/DDBJ databases">
        <title>Genome sequence of Mucilaginibacter jinjuensis strain KACC 16571.</title>
        <authorList>
            <person name="Kim S."/>
            <person name="Heo J."/>
            <person name="Kwon S.-W."/>
        </authorList>
    </citation>
    <scope>NUCLEOTIDE SEQUENCE [LARGE SCALE GENOMIC DNA]</scope>
    <source>
        <strain evidence="2 3">KACC 16571</strain>
    </source>
</reference>
<dbReference type="RefSeq" id="WP_273631793.1">
    <property type="nucleotide sequence ID" value="NZ_CP117167.1"/>
</dbReference>
<organism evidence="2 3">
    <name type="scientific">Mucilaginibacter jinjuensis</name>
    <dbReference type="NCBI Taxonomy" id="1176721"/>
    <lineage>
        <taxon>Bacteria</taxon>
        <taxon>Pseudomonadati</taxon>
        <taxon>Bacteroidota</taxon>
        <taxon>Sphingobacteriia</taxon>
        <taxon>Sphingobacteriales</taxon>
        <taxon>Sphingobacteriaceae</taxon>
        <taxon>Mucilaginibacter</taxon>
    </lineage>
</organism>
<keyword evidence="3" id="KW-1185">Reference proteome</keyword>